<keyword evidence="9" id="KW-0443">Lipid metabolism</keyword>
<keyword evidence="10 12" id="KW-0472">Membrane</keyword>
<organism evidence="14 15">
    <name type="scientific">OM182 bacterium MED-G28</name>
    <dbReference type="NCBI Taxonomy" id="1986256"/>
    <lineage>
        <taxon>Bacteria</taxon>
        <taxon>Pseudomonadati</taxon>
        <taxon>Pseudomonadota</taxon>
        <taxon>Gammaproteobacteria</taxon>
        <taxon>OMG group</taxon>
        <taxon>OM182 clade</taxon>
    </lineage>
</organism>
<evidence type="ECO:0000259" key="13">
    <source>
        <dbReference type="Pfam" id="PF00487"/>
    </source>
</evidence>
<dbReference type="CDD" id="cd03505">
    <property type="entry name" value="Delta9-FADS-like"/>
    <property type="match status" value="1"/>
</dbReference>
<evidence type="ECO:0000256" key="8">
    <source>
        <dbReference type="ARBA" id="ARBA00023004"/>
    </source>
</evidence>
<dbReference type="GO" id="GO:0016717">
    <property type="term" value="F:oxidoreductase activity, acting on paired donors, with oxidation of a pair of donors resulting in the reduction of molecular oxygen to two molecules of water"/>
    <property type="evidence" value="ECO:0007669"/>
    <property type="project" value="InterPro"/>
</dbReference>
<dbReference type="PRINTS" id="PR00075">
    <property type="entry name" value="FACDDSATRASE"/>
</dbReference>
<evidence type="ECO:0000256" key="6">
    <source>
        <dbReference type="ARBA" id="ARBA00022989"/>
    </source>
</evidence>
<proteinExistence type="inferred from homology"/>
<dbReference type="PANTHER" id="PTHR11351">
    <property type="entry name" value="ACYL-COA DESATURASE"/>
    <property type="match status" value="1"/>
</dbReference>
<feature type="transmembrane region" description="Helical" evidence="12">
    <location>
        <begin position="39"/>
        <end position="60"/>
    </location>
</feature>
<keyword evidence="3" id="KW-0444">Lipid biosynthesis</keyword>
<feature type="transmembrane region" description="Helical" evidence="12">
    <location>
        <begin position="168"/>
        <end position="190"/>
    </location>
</feature>
<dbReference type="GO" id="GO:0006633">
    <property type="term" value="P:fatty acid biosynthetic process"/>
    <property type="evidence" value="ECO:0007669"/>
    <property type="project" value="UniProtKB-KW"/>
</dbReference>
<comment type="subcellular location">
    <subcellularLocation>
        <location evidence="1">Membrane</location>
        <topology evidence="1">Multi-pass membrane protein</topology>
    </subcellularLocation>
</comment>
<dbReference type="PANTHER" id="PTHR11351:SF31">
    <property type="entry name" value="DESATURASE 1, ISOFORM A-RELATED"/>
    <property type="match status" value="1"/>
</dbReference>
<evidence type="ECO:0000313" key="14">
    <source>
        <dbReference type="EMBL" id="PDH32650.1"/>
    </source>
</evidence>
<evidence type="ECO:0000256" key="4">
    <source>
        <dbReference type="ARBA" id="ARBA00022692"/>
    </source>
</evidence>
<keyword evidence="7" id="KW-0560">Oxidoreductase</keyword>
<evidence type="ECO:0000256" key="9">
    <source>
        <dbReference type="ARBA" id="ARBA00023098"/>
    </source>
</evidence>
<evidence type="ECO:0000256" key="10">
    <source>
        <dbReference type="ARBA" id="ARBA00023136"/>
    </source>
</evidence>
<dbReference type="Proteomes" id="UP000219329">
    <property type="component" value="Unassembled WGS sequence"/>
</dbReference>
<feature type="transmembrane region" description="Helical" evidence="12">
    <location>
        <begin position="12"/>
        <end position="33"/>
    </location>
</feature>
<dbReference type="EMBL" id="NTJZ01000014">
    <property type="protein sequence ID" value="PDH32650.1"/>
    <property type="molecule type" value="Genomic_DNA"/>
</dbReference>
<keyword evidence="5" id="KW-0276">Fatty acid metabolism</keyword>
<dbReference type="AlphaFoldDB" id="A0A2A5W850"/>
<evidence type="ECO:0000256" key="12">
    <source>
        <dbReference type="SAM" id="Phobius"/>
    </source>
</evidence>
<keyword evidence="11" id="KW-0275">Fatty acid biosynthesis</keyword>
<feature type="domain" description="Fatty acid desaturase" evidence="13">
    <location>
        <begin position="39"/>
        <end position="259"/>
    </location>
</feature>
<accession>A0A2A5W850</accession>
<dbReference type="InterPro" id="IPR005804">
    <property type="entry name" value="FA_desaturase_dom"/>
</dbReference>
<keyword evidence="8" id="KW-0408">Iron</keyword>
<name>A0A2A5W850_9GAMM</name>
<keyword evidence="6 12" id="KW-1133">Transmembrane helix</keyword>
<gene>
    <name evidence="14" type="ORF">CNF02_11210</name>
</gene>
<comment type="similarity">
    <text evidence="2">Belongs to the fatty acid desaturase type 2 family.</text>
</comment>
<evidence type="ECO:0000256" key="2">
    <source>
        <dbReference type="ARBA" id="ARBA00008749"/>
    </source>
</evidence>
<reference evidence="14 15" key="1">
    <citation type="submission" date="2017-08" db="EMBL/GenBank/DDBJ databases">
        <title>Fine stratification of microbial communities through a metagenomic profile of the photic zone.</title>
        <authorList>
            <person name="Haro-Moreno J.M."/>
            <person name="Lopez-Perez M."/>
            <person name="De La Torre J."/>
            <person name="Picazo A."/>
            <person name="Camacho A."/>
            <person name="Rodriguez-Valera F."/>
        </authorList>
    </citation>
    <scope>NUCLEOTIDE SEQUENCE [LARGE SCALE GENOMIC DNA]</scope>
    <source>
        <strain evidence="14">MED-G28</strain>
    </source>
</reference>
<evidence type="ECO:0000256" key="3">
    <source>
        <dbReference type="ARBA" id="ARBA00022516"/>
    </source>
</evidence>
<evidence type="ECO:0000313" key="15">
    <source>
        <dbReference type="Proteomes" id="UP000219329"/>
    </source>
</evidence>
<dbReference type="GO" id="GO:0016020">
    <property type="term" value="C:membrane"/>
    <property type="evidence" value="ECO:0007669"/>
    <property type="project" value="UniProtKB-SubCell"/>
</dbReference>
<evidence type="ECO:0000256" key="1">
    <source>
        <dbReference type="ARBA" id="ARBA00004141"/>
    </source>
</evidence>
<dbReference type="InterPro" id="IPR015876">
    <property type="entry name" value="Acyl-CoA_DS"/>
</dbReference>
<dbReference type="Pfam" id="PF00487">
    <property type="entry name" value="FA_desaturase"/>
    <property type="match status" value="1"/>
</dbReference>
<evidence type="ECO:0000256" key="5">
    <source>
        <dbReference type="ARBA" id="ARBA00022832"/>
    </source>
</evidence>
<evidence type="ECO:0000256" key="11">
    <source>
        <dbReference type="ARBA" id="ARBA00023160"/>
    </source>
</evidence>
<comment type="caution">
    <text evidence="14">The sequence shown here is derived from an EMBL/GenBank/DDBJ whole genome shotgun (WGS) entry which is preliminary data.</text>
</comment>
<keyword evidence="4 12" id="KW-0812">Transmembrane</keyword>
<protein>
    <submittedName>
        <fullName evidence="14">Acyl-CoA desaturase</fullName>
    </submittedName>
</protein>
<sequence length="381" mass="45230">MDKAPINWTNTVLFTTTPVFAITLVPLYGYFYGYDLYEWIVFILLMAFCGMSITGGYHRLWSHKTYRAHPSLRFIFAIGGACAVQNDILHWVSDHRRHHRYVDNNDRDPYSAGKGFWFSHIGWILRDYKSATNDFSNVKDLREDPIVCWQHTHYLKLVLITNIGVPAFLGYLHGDIIACLLLGGLLRLVLSQHATYLINSLAHMWGQQTYSDSSSARDNSWLALITYGEGYHNYHHTFQWDYRNGVKWWHYDPTKWMIRLCSLVGLTQDLKRSTLAQIEEAKLEMQYRIATERCELLNIPENWRLCLKQEYEQFLETLQLWTDHRQAWYEAKGKKIQRSLEHWDQLQVRDKYKEVQYSLKIQRRRWQKILRNLGEPFPNPA</sequence>
<evidence type="ECO:0000256" key="7">
    <source>
        <dbReference type="ARBA" id="ARBA00023002"/>
    </source>
</evidence>